<gene>
    <name evidence="5" type="ORF">DCAR_0311167</name>
</gene>
<name>A0AAF0WL51_DAUCS</name>
<reference evidence="5" key="1">
    <citation type="journal article" date="2016" name="Nat. Genet.">
        <title>A high-quality carrot genome assembly provides new insights into carotenoid accumulation and asterid genome evolution.</title>
        <authorList>
            <person name="Iorizzo M."/>
            <person name="Ellison S."/>
            <person name="Senalik D."/>
            <person name="Zeng P."/>
            <person name="Satapoomin P."/>
            <person name="Huang J."/>
            <person name="Bowman M."/>
            <person name="Iovene M."/>
            <person name="Sanseverino W."/>
            <person name="Cavagnaro P."/>
            <person name="Yildiz M."/>
            <person name="Macko-Podgorni A."/>
            <person name="Moranska E."/>
            <person name="Grzebelus E."/>
            <person name="Grzebelus D."/>
            <person name="Ashrafi H."/>
            <person name="Zheng Z."/>
            <person name="Cheng S."/>
            <person name="Spooner D."/>
            <person name="Van Deynze A."/>
            <person name="Simon P."/>
        </authorList>
    </citation>
    <scope>NUCLEOTIDE SEQUENCE</scope>
    <source>
        <tissue evidence="5">Leaf</tissue>
    </source>
</reference>
<evidence type="ECO:0000256" key="1">
    <source>
        <dbReference type="ARBA" id="ARBA00006598"/>
    </source>
</evidence>
<evidence type="ECO:0000256" key="4">
    <source>
        <dbReference type="RuleBase" id="RU000568"/>
    </source>
</evidence>
<dbReference type="GO" id="GO:0006412">
    <property type="term" value="P:translation"/>
    <property type="evidence" value="ECO:0007669"/>
    <property type="project" value="InterPro"/>
</dbReference>
<keyword evidence="3 4" id="KW-0687">Ribonucleoprotein</keyword>
<dbReference type="InterPro" id="IPR037229">
    <property type="entry name" value="Ribosomal_bL35_sf"/>
</dbReference>
<dbReference type="Gene3D" id="4.10.410.60">
    <property type="match status" value="1"/>
</dbReference>
<evidence type="ECO:0000256" key="3">
    <source>
        <dbReference type="ARBA" id="ARBA00023274"/>
    </source>
</evidence>
<keyword evidence="6" id="KW-1185">Reference proteome</keyword>
<dbReference type="FunFam" id="4.10.410.60:FF:000001">
    <property type="entry name" value="50S ribosomal protein L35"/>
    <property type="match status" value="1"/>
</dbReference>
<dbReference type="InterPro" id="IPR021137">
    <property type="entry name" value="Ribosomal_bL35-like"/>
</dbReference>
<evidence type="ECO:0000313" key="5">
    <source>
        <dbReference type="EMBL" id="WOG91912.1"/>
    </source>
</evidence>
<organism evidence="5 6">
    <name type="scientific">Daucus carota subsp. sativus</name>
    <name type="common">Carrot</name>
    <dbReference type="NCBI Taxonomy" id="79200"/>
    <lineage>
        <taxon>Eukaryota</taxon>
        <taxon>Viridiplantae</taxon>
        <taxon>Streptophyta</taxon>
        <taxon>Embryophyta</taxon>
        <taxon>Tracheophyta</taxon>
        <taxon>Spermatophyta</taxon>
        <taxon>Magnoliopsida</taxon>
        <taxon>eudicotyledons</taxon>
        <taxon>Gunneridae</taxon>
        <taxon>Pentapetalae</taxon>
        <taxon>asterids</taxon>
        <taxon>campanulids</taxon>
        <taxon>Apiales</taxon>
        <taxon>Apiaceae</taxon>
        <taxon>Apioideae</taxon>
        <taxon>Scandiceae</taxon>
        <taxon>Daucinae</taxon>
        <taxon>Daucus</taxon>
        <taxon>Daucus sect. Daucus</taxon>
    </lineage>
</organism>
<evidence type="ECO:0000313" key="6">
    <source>
        <dbReference type="Proteomes" id="UP000077755"/>
    </source>
</evidence>
<dbReference type="GO" id="GO:0003735">
    <property type="term" value="F:structural constituent of ribosome"/>
    <property type="evidence" value="ECO:0007669"/>
    <property type="project" value="InterPro"/>
</dbReference>
<dbReference type="Pfam" id="PF01632">
    <property type="entry name" value="Ribosomal_L35p"/>
    <property type="match status" value="1"/>
</dbReference>
<dbReference type="PANTHER" id="PTHR33343:SF1">
    <property type="entry name" value="LARGE RIBOSOMAL SUBUNIT PROTEIN BL35M"/>
    <property type="match status" value="1"/>
</dbReference>
<dbReference type="GO" id="GO:0015934">
    <property type="term" value="C:large ribosomal subunit"/>
    <property type="evidence" value="ECO:0007669"/>
    <property type="project" value="TreeGrafter"/>
</dbReference>
<proteinExistence type="inferred from homology"/>
<dbReference type="PROSITE" id="PS00936">
    <property type="entry name" value="RIBOSOMAL_L35"/>
    <property type="match status" value="1"/>
</dbReference>
<evidence type="ECO:0000256" key="2">
    <source>
        <dbReference type="ARBA" id="ARBA00022980"/>
    </source>
</evidence>
<dbReference type="HAMAP" id="MF_00514">
    <property type="entry name" value="Ribosomal_bL35"/>
    <property type="match status" value="1"/>
</dbReference>
<dbReference type="InterPro" id="IPR001706">
    <property type="entry name" value="Ribosomal_bL35"/>
</dbReference>
<dbReference type="SUPFAM" id="SSF143034">
    <property type="entry name" value="L35p-like"/>
    <property type="match status" value="1"/>
</dbReference>
<dbReference type="PANTHER" id="PTHR33343">
    <property type="entry name" value="54S RIBOSOMAL PROTEIN BL35M"/>
    <property type="match status" value="1"/>
</dbReference>
<comment type="similarity">
    <text evidence="1 4">Belongs to the bacterial ribosomal protein bL35 family.</text>
</comment>
<dbReference type="PRINTS" id="PR00064">
    <property type="entry name" value="RIBOSOMALL35"/>
</dbReference>
<sequence>MAMAMASCISKFAILSPTQLTKPPITNFNGSFVKFAPFAIKNASLILSSSQCISNFHPLVHKGIFAADSHAQISKPLTVVSAKGYKMKTHKASAKRFRVTGSGKIMRRRAGKQHLLAKKNNKRKLRLSKMLQVDRSDYNNVIGALPYLKVNRLK</sequence>
<keyword evidence="2 4" id="KW-0689">Ribosomal protein</keyword>
<reference evidence="5" key="2">
    <citation type="submission" date="2022-03" db="EMBL/GenBank/DDBJ databases">
        <title>Draft title - Genomic analysis of global carrot germplasm unveils the trajectory of domestication and the origin of high carotenoid orange carrot.</title>
        <authorList>
            <person name="Iorizzo M."/>
            <person name="Ellison S."/>
            <person name="Senalik D."/>
            <person name="Macko-Podgorni A."/>
            <person name="Grzebelus D."/>
            <person name="Bostan H."/>
            <person name="Rolling W."/>
            <person name="Curaba J."/>
            <person name="Simon P."/>
        </authorList>
    </citation>
    <scope>NUCLEOTIDE SEQUENCE</scope>
    <source>
        <tissue evidence="5">Leaf</tissue>
    </source>
</reference>
<dbReference type="InterPro" id="IPR018265">
    <property type="entry name" value="Ribosomal_bL35_CS"/>
</dbReference>
<dbReference type="KEGG" id="dcr:108211536"/>
<dbReference type="NCBIfam" id="TIGR00001">
    <property type="entry name" value="rpmI_bact"/>
    <property type="match status" value="1"/>
</dbReference>
<protein>
    <recommendedName>
        <fullName evidence="4">50S ribosomal protein L35</fullName>
    </recommendedName>
</protein>
<dbReference type="EMBL" id="CP093345">
    <property type="protein sequence ID" value="WOG91912.1"/>
    <property type="molecule type" value="Genomic_DNA"/>
</dbReference>
<dbReference type="AlphaFoldDB" id="A0AAF0WL51"/>
<dbReference type="Proteomes" id="UP000077755">
    <property type="component" value="Chromosome 3"/>
</dbReference>
<accession>A0AAF0WL51</accession>